<keyword evidence="1" id="KW-0472">Membrane</keyword>
<name>A0ABY4CR39_9BACL</name>
<dbReference type="Proteomes" id="UP000830167">
    <property type="component" value="Chromosome"/>
</dbReference>
<accession>A0ABY4CR39</accession>
<proteinExistence type="predicted"/>
<sequence length="107" mass="12664">MVRFISMMEFIQNIDALVVILWILSVFVHLSLNFFIASYGTAQWLGVKNWRIIIWFIIPFEFLFATTWLPRVTVHTDDVKIWAYFVFPISMIGVPLLLWIVGTLRKK</sequence>
<protein>
    <submittedName>
        <fullName evidence="2">Uncharacterized protein</fullName>
    </submittedName>
</protein>
<keyword evidence="3" id="KW-1185">Reference proteome</keyword>
<evidence type="ECO:0000313" key="2">
    <source>
        <dbReference type="EMBL" id="UOF92744.1"/>
    </source>
</evidence>
<organism evidence="2 3">
    <name type="scientific">Fodinisporobacter ferrooxydans</name>
    <dbReference type="NCBI Taxonomy" id="2901836"/>
    <lineage>
        <taxon>Bacteria</taxon>
        <taxon>Bacillati</taxon>
        <taxon>Bacillota</taxon>
        <taxon>Bacilli</taxon>
        <taxon>Bacillales</taxon>
        <taxon>Alicyclobacillaceae</taxon>
        <taxon>Fodinisporobacter</taxon>
    </lineage>
</organism>
<feature type="transmembrane region" description="Helical" evidence="1">
    <location>
        <begin position="52"/>
        <end position="69"/>
    </location>
</feature>
<feature type="transmembrane region" description="Helical" evidence="1">
    <location>
        <begin position="81"/>
        <end position="101"/>
    </location>
</feature>
<gene>
    <name evidence="2" type="ORF">LSG31_01660</name>
</gene>
<evidence type="ECO:0000313" key="3">
    <source>
        <dbReference type="Proteomes" id="UP000830167"/>
    </source>
</evidence>
<keyword evidence="1" id="KW-0812">Transmembrane</keyword>
<reference evidence="2" key="1">
    <citation type="submission" date="2021-12" db="EMBL/GenBank/DDBJ databases">
        <title>Alicyclobacillaceae gen. nov., sp. nov., isolated from chalcocite enrichment system.</title>
        <authorList>
            <person name="Jiang Z."/>
        </authorList>
    </citation>
    <scope>NUCLEOTIDE SEQUENCE</scope>
    <source>
        <strain evidence="2">MYW30-H2</strain>
    </source>
</reference>
<keyword evidence="1" id="KW-1133">Transmembrane helix</keyword>
<feature type="transmembrane region" description="Helical" evidence="1">
    <location>
        <begin position="16"/>
        <end position="40"/>
    </location>
</feature>
<dbReference type="EMBL" id="CP089291">
    <property type="protein sequence ID" value="UOF92744.1"/>
    <property type="molecule type" value="Genomic_DNA"/>
</dbReference>
<evidence type="ECO:0000256" key="1">
    <source>
        <dbReference type="SAM" id="Phobius"/>
    </source>
</evidence>